<dbReference type="SUPFAM" id="SSF143422">
    <property type="entry name" value="Transposase IS200-like"/>
    <property type="match status" value="1"/>
</dbReference>
<proteinExistence type="predicted"/>
<feature type="domain" description="Transposase IS200-like" evidence="1">
    <location>
        <begin position="40"/>
        <end position="215"/>
    </location>
</feature>
<keyword evidence="3" id="KW-1185">Reference proteome</keyword>
<dbReference type="GO" id="GO:0003677">
    <property type="term" value="F:DNA binding"/>
    <property type="evidence" value="ECO:0007669"/>
    <property type="project" value="InterPro"/>
</dbReference>
<dbReference type="HOGENOM" id="CLU_053827_0_0_6"/>
<dbReference type="PANTHER" id="PTHR34322">
    <property type="entry name" value="TRANSPOSASE, Y1_TNP DOMAIN-CONTAINING"/>
    <property type="match status" value="1"/>
</dbReference>
<name>A0A0B4XRE3_9GAMM</name>
<dbReference type="EMBL" id="CP004387">
    <property type="protein sequence ID" value="AJD48978.1"/>
    <property type="molecule type" value="Genomic_DNA"/>
</dbReference>
<dbReference type="SMART" id="SM01321">
    <property type="entry name" value="Y1_Tnp"/>
    <property type="match status" value="1"/>
</dbReference>
<dbReference type="InterPro" id="IPR036515">
    <property type="entry name" value="Transposase_17_sf"/>
</dbReference>
<accession>A0A0B4XRE3</accession>
<reference evidence="2 3" key="1">
    <citation type="journal article" date="2012" name="J. Bacteriol.">
        <title>Genome sequence of an alkane-degrading bacterium, Alcanivorax pacificus type strain W11-5, isolated from deep sea sediment.</title>
        <authorList>
            <person name="Lai Q."/>
            <person name="Shao Z."/>
        </authorList>
    </citation>
    <scope>NUCLEOTIDE SEQUENCE [LARGE SCALE GENOMIC DNA]</scope>
    <source>
        <strain evidence="2 3">W11-5</strain>
    </source>
</reference>
<dbReference type="GO" id="GO:0004803">
    <property type="term" value="F:transposase activity"/>
    <property type="evidence" value="ECO:0007669"/>
    <property type="project" value="InterPro"/>
</dbReference>
<dbReference type="GO" id="GO:0006313">
    <property type="term" value="P:DNA transposition"/>
    <property type="evidence" value="ECO:0007669"/>
    <property type="project" value="InterPro"/>
</dbReference>
<dbReference type="InterPro" id="IPR002686">
    <property type="entry name" value="Transposase_17"/>
</dbReference>
<dbReference type="PANTHER" id="PTHR34322:SF2">
    <property type="entry name" value="TRANSPOSASE IS200-LIKE DOMAIN-CONTAINING PROTEIN"/>
    <property type="match status" value="1"/>
</dbReference>
<evidence type="ECO:0000313" key="3">
    <source>
        <dbReference type="Proteomes" id="UP000006764"/>
    </source>
</evidence>
<dbReference type="Proteomes" id="UP000006764">
    <property type="component" value="Chromosome"/>
</dbReference>
<gene>
    <name evidence="2" type="ORF">S7S_12830</name>
</gene>
<evidence type="ECO:0000313" key="2">
    <source>
        <dbReference type="EMBL" id="AJD48978.1"/>
    </source>
</evidence>
<sequence>MSYARISYLLYLISFCSVNLVMNFKEEVMTKPRSQQVSLESTPYYHCVGRCVRRAFLCGEDPLSGKSFEHRRAWVVERLSLLAEVFAIDLCAYAVMSNHYHLVVRIDADAVEGWDDREVAARWMKLFTGPPFVHDWLSGQAPDEASAARALEEVARWRDRLCDLSWFMRCLNEHIARRSNEEDGCTGHFWEGRFKTQALLDEQAVLACMAYVDLNPVRAGIAETPEQSDYTSIQQRIRHLNRSPDHANATSFIGDGSEPDSPRVLPLVAEGTEASEDTDAVSVTVCDFRLLDYLELVEWTGRAVRPGKRGSISTRLPPILHRLRISPEAWLLHMWPRANRRLAAMGAPQNLALYAAATGKKWVPKVAGTLHTSWQ</sequence>
<evidence type="ECO:0000259" key="1">
    <source>
        <dbReference type="SMART" id="SM01321"/>
    </source>
</evidence>
<dbReference type="KEGG" id="apac:S7S_12830"/>
<dbReference type="AlphaFoldDB" id="A0A0B4XRE3"/>
<organism evidence="2 3">
    <name type="scientific">Isoalcanivorax pacificus W11-5</name>
    <dbReference type="NCBI Taxonomy" id="391936"/>
    <lineage>
        <taxon>Bacteria</taxon>
        <taxon>Pseudomonadati</taxon>
        <taxon>Pseudomonadota</taxon>
        <taxon>Gammaproteobacteria</taxon>
        <taxon>Oceanospirillales</taxon>
        <taxon>Alcanivoracaceae</taxon>
        <taxon>Isoalcanivorax</taxon>
    </lineage>
</organism>
<protein>
    <recommendedName>
        <fullName evidence="1">Transposase IS200-like domain-containing protein</fullName>
    </recommendedName>
</protein>
<dbReference type="Gene3D" id="3.30.70.1290">
    <property type="entry name" value="Transposase IS200-like"/>
    <property type="match status" value="1"/>
</dbReference>